<dbReference type="VEuPathDB" id="FungiDB:RhiirA1_423511"/>
<gene>
    <name evidence="1" type="ORF">RhiirA5_493121</name>
</gene>
<evidence type="ECO:0000313" key="1">
    <source>
        <dbReference type="EMBL" id="PKC17229.1"/>
    </source>
</evidence>
<name>A0A2N0QDS8_9GLOM</name>
<sequence length="322" mass="37286">MPSNPAFKEKWKEELEHWFNSIEPKIEKDENDDEIYHVDPVILVEWNEAGLTQRGIIKANVIAVITGTNPAIRQYIDPDFVAPGNPGNQQGPVVSDSIFCIDAGNRSHQIYLHVIRRLQAAYLQNNAPEAPSLGRVFWVTSPRANTLQIDETYNVRIKCYIQALLPELENDSESKKDGRQLRLIMLSSDEWDLLHDLIVVLASFEQATRHLSGKKYVTYTIIPLKEIKRQLYYHPHLLHLQLYLQKKSRIRNQDVNEENNNNQINQPLNTKGMLDKVKKNLYDAMCYDWESSPKELMISTFLDPRIKRVNESYIKTRTTSSA</sequence>
<accession>A0A2N0QDS8</accession>
<comment type="caution">
    <text evidence="1">The sequence shown here is derived from an EMBL/GenBank/DDBJ whole genome shotgun (WGS) entry which is preliminary data.</text>
</comment>
<proteinExistence type="predicted"/>
<dbReference type="VEuPathDB" id="FungiDB:FUN_022189"/>
<organism evidence="1 2">
    <name type="scientific">Rhizophagus irregularis</name>
    <dbReference type="NCBI Taxonomy" id="588596"/>
    <lineage>
        <taxon>Eukaryota</taxon>
        <taxon>Fungi</taxon>
        <taxon>Fungi incertae sedis</taxon>
        <taxon>Mucoromycota</taxon>
        <taxon>Glomeromycotina</taxon>
        <taxon>Glomeromycetes</taxon>
        <taxon>Glomerales</taxon>
        <taxon>Glomeraceae</taxon>
        <taxon>Rhizophagus</taxon>
    </lineage>
</organism>
<dbReference type="VEuPathDB" id="FungiDB:RhiirFUN_025848"/>
<reference evidence="1 2" key="2">
    <citation type="submission" date="2017-09" db="EMBL/GenBank/DDBJ databases">
        <title>Extensive intraspecific genome diversity in a model arbuscular mycorrhizal fungus.</title>
        <authorList>
            <person name="Chen E.C."/>
            <person name="Morin E."/>
            <person name="Beaudet D."/>
            <person name="Noel J."/>
            <person name="Ndikumana S."/>
            <person name="Charron P."/>
            <person name="St-Onge C."/>
            <person name="Giorgi J."/>
            <person name="Grigoriev I.V."/>
            <person name="Roux C."/>
            <person name="Martin F.M."/>
            <person name="Corradi N."/>
        </authorList>
    </citation>
    <scope>NUCLEOTIDE SEQUENCE [LARGE SCALE GENOMIC DNA]</scope>
    <source>
        <strain evidence="1 2">A5</strain>
    </source>
</reference>
<protein>
    <submittedName>
        <fullName evidence="1">Uncharacterized protein</fullName>
    </submittedName>
</protein>
<evidence type="ECO:0000313" key="2">
    <source>
        <dbReference type="Proteomes" id="UP000232722"/>
    </source>
</evidence>
<dbReference type="EMBL" id="LLXJ01000021">
    <property type="protein sequence ID" value="PKC17229.1"/>
    <property type="molecule type" value="Genomic_DNA"/>
</dbReference>
<reference evidence="1 2" key="1">
    <citation type="submission" date="2016-04" db="EMBL/GenBank/DDBJ databases">
        <title>Genome analyses suggest a sexual origin of heterokaryosis in a supposedly ancient asexual fungus.</title>
        <authorList>
            <person name="Ropars J."/>
            <person name="Sedzielewska K."/>
            <person name="Noel J."/>
            <person name="Charron P."/>
            <person name="Farinelli L."/>
            <person name="Marton T."/>
            <person name="Kruger M."/>
            <person name="Pelin A."/>
            <person name="Brachmann A."/>
            <person name="Corradi N."/>
        </authorList>
    </citation>
    <scope>NUCLEOTIDE SEQUENCE [LARGE SCALE GENOMIC DNA]</scope>
    <source>
        <strain evidence="1 2">A5</strain>
    </source>
</reference>
<dbReference type="AlphaFoldDB" id="A0A2N0QDS8"/>
<dbReference type="VEuPathDB" id="FungiDB:FUN_022190"/>
<dbReference type="Proteomes" id="UP000232722">
    <property type="component" value="Unassembled WGS sequence"/>
</dbReference>